<dbReference type="EMBL" id="SYUV01000014">
    <property type="protein sequence ID" value="TKF34709.1"/>
    <property type="molecule type" value="Genomic_DNA"/>
</dbReference>
<name>A0A4U2BUW3_9VIBR</name>
<evidence type="ECO:0000313" key="5">
    <source>
        <dbReference type="Proteomes" id="UP000307574"/>
    </source>
</evidence>
<sequence length="126" mass="14780">MWQNTPNNVKRKTGFLLGLMLMLSVLAATHIVDIDPEHHTSHHCELFSINQFITAHSLSLIPEVHSEFTVAITEPIRSLKRLYFSYLARSPPVKILNYHYFLINLYSGKKHETFYFSRCYRHDCLD</sequence>
<gene>
    <name evidence="3" type="ORF">FCV50_04745</name>
    <name evidence="2" type="ORF">FCV52_10935</name>
</gene>
<organism evidence="2 4">
    <name type="scientific">Vibrio kanaloae</name>
    <dbReference type="NCBI Taxonomy" id="170673"/>
    <lineage>
        <taxon>Bacteria</taxon>
        <taxon>Pseudomonadati</taxon>
        <taxon>Pseudomonadota</taxon>
        <taxon>Gammaproteobacteria</taxon>
        <taxon>Vibrionales</taxon>
        <taxon>Vibrionaceae</taxon>
        <taxon>Vibrio</taxon>
    </lineage>
</organism>
<evidence type="ECO:0000313" key="2">
    <source>
        <dbReference type="EMBL" id="TKF25785.1"/>
    </source>
</evidence>
<dbReference type="InterPro" id="IPR019731">
    <property type="entry name" value="DUF2607"/>
</dbReference>
<evidence type="ECO:0000313" key="3">
    <source>
        <dbReference type="EMBL" id="TKF34709.1"/>
    </source>
</evidence>
<dbReference type="EMBL" id="SYUW01000027">
    <property type="protein sequence ID" value="TKF25785.1"/>
    <property type="molecule type" value="Genomic_DNA"/>
</dbReference>
<feature type="chain" id="PRO_5036124302" evidence="1">
    <location>
        <begin position="28"/>
        <end position="126"/>
    </location>
</feature>
<dbReference type="Proteomes" id="UP000305234">
    <property type="component" value="Unassembled WGS sequence"/>
</dbReference>
<keyword evidence="1" id="KW-0732">Signal</keyword>
<dbReference type="AlphaFoldDB" id="A0A4U2BUW3"/>
<accession>A0A4U2BUW3</accession>
<dbReference type="Proteomes" id="UP000307574">
    <property type="component" value="Unassembled WGS sequence"/>
</dbReference>
<evidence type="ECO:0000256" key="1">
    <source>
        <dbReference type="SAM" id="SignalP"/>
    </source>
</evidence>
<dbReference type="Pfam" id="PF10795">
    <property type="entry name" value="DUF2607"/>
    <property type="match status" value="1"/>
</dbReference>
<reference evidence="4 5" key="1">
    <citation type="submission" date="2019-04" db="EMBL/GenBank/DDBJ databases">
        <title>A reverse ecology approach based on a biological definition of microbial populations.</title>
        <authorList>
            <person name="Arevalo P."/>
            <person name="Vaninsberghe D."/>
            <person name="Elsherbini J."/>
            <person name="Gore J."/>
            <person name="Polz M."/>
        </authorList>
    </citation>
    <scope>NUCLEOTIDE SEQUENCE [LARGE SCALE GENOMIC DNA]</scope>
    <source>
        <strain evidence="2 4">10N.261.46.E4</strain>
        <strain evidence="3 5">10N.261.46.F4</strain>
    </source>
</reference>
<evidence type="ECO:0000313" key="4">
    <source>
        <dbReference type="Proteomes" id="UP000305234"/>
    </source>
</evidence>
<protein>
    <submittedName>
        <fullName evidence="2">DUF2607 family protein</fullName>
    </submittedName>
</protein>
<comment type="caution">
    <text evidence="2">The sequence shown here is derived from an EMBL/GenBank/DDBJ whole genome shotgun (WGS) entry which is preliminary data.</text>
</comment>
<feature type="signal peptide" evidence="1">
    <location>
        <begin position="1"/>
        <end position="27"/>
    </location>
</feature>
<proteinExistence type="predicted"/>